<dbReference type="PROSITE" id="PS50977">
    <property type="entry name" value="HTH_TETR_2"/>
    <property type="match status" value="1"/>
</dbReference>
<dbReference type="RefSeq" id="WP_265675963.1">
    <property type="nucleotide sequence ID" value="NZ_JAKRRY010000022.1"/>
</dbReference>
<evidence type="ECO:0000259" key="6">
    <source>
        <dbReference type="PROSITE" id="PS50977"/>
    </source>
</evidence>
<dbReference type="Pfam" id="PF00440">
    <property type="entry name" value="TetR_N"/>
    <property type="match status" value="1"/>
</dbReference>
<sequence length="194" mass="21824">MAKTAKFQREEVIHNAMLLYWEKGYHATSMRSLQDAIDMRPGSIYAEFGSKEGLFQVALEHYAEQSIRRLSDTVCASSSPLLGLKSFVSAAVIPNEQPMPSHLCMLAKTIAELTEDNAELLNSARQALLRIENEFEKVIKEAQECGEIDPSLDAQRLGQYVQIQIMGIRSYVRASQSRPEQSQLLIDDIFALMI</sequence>
<dbReference type="InterPro" id="IPR009057">
    <property type="entry name" value="Homeodomain-like_sf"/>
</dbReference>
<reference evidence="7" key="1">
    <citation type="submission" date="2022-02" db="EMBL/GenBank/DDBJ databases">
        <title>Vibrio sp. nov, a new bacterium isolated from seawater.</title>
        <authorList>
            <person name="Yuan Y."/>
        </authorList>
    </citation>
    <scope>NUCLEOTIDE SEQUENCE</scope>
    <source>
        <strain evidence="7">ZSDZ65</strain>
    </source>
</reference>
<keyword evidence="5" id="KW-0175">Coiled coil</keyword>
<evidence type="ECO:0000256" key="1">
    <source>
        <dbReference type="ARBA" id="ARBA00023015"/>
    </source>
</evidence>
<dbReference type="InterPro" id="IPR036271">
    <property type="entry name" value="Tet_transcr_reg_TetR-rel_C_sf"/>
</dbReference>
<dbReference type="Gene3D" id="1.10.10.60">
    <property type="entry name" value="Homeodomain-like"/>
    <property type="match status" value="1"/>
</dbReference>
<evidence type="ECO:0000256" key="5">
    <source>
        <dbReference type="SAM" id="Coils"/>
    </source>
</evidence>
<feature type="domain" description="HTH tetR-type" evidence="6">
    <location>
        <begin position="6"/>
        <end position="66"/>
    </location>
</feature>
<accession>A0A9X3HX75</accession>
<gene>
    <name evidence="7" type="ORF">MD535_15650</name>
</gene>
<dbReference type="PANTHER" id="PTHR47506:SF8">
    <property type="entry name" value="REPRESSOR OF PUTATIVE XENOBIOTIC REDUCTASE TETR FAMILY-RELATED"/>
    <property type="match status" value="1"/>
</dbReference>
<keyword evidence="1" id="KW-0805">Transcription regulation</keyword>
<dbReference type="AlphaFoldDB" id="A0A9X3HX75"/>
<dbReference type="InterPro" id="IPR011075">
    <property type="entry name" value="TetR_C"/>
</dbReference>
<organism evidence="7 8">
    <name type="scientific">Vibrio qingdaonensis</name>
    <dbReference type="NCBI Taxonomy" id="2829491"/>
    <lineage>
        <taxon>Bacteria</taxon>
        <taxon>Pseudomonadati</taxon>
        <taxon>Pseudomonadota</taxon>
        <taxon>Gammaproteobacteria</taxon>
        <taxon>Vibrionales</taxon>
        <taxon>Vibrionaceae</taxon>
        <taxon>Vibrio</taxon>
    </lineage>
</organism>
<dbReference type="PANTHER" id="PTHR47506">
    <property type="entry name" value="TRANSCRIPTIONAL REGULATORY PROTEIN"/>
    <property type="match status" value="1"/>
</dbReference>
<dbReference type="GO" id="GO:0003677">
    <property type="term" value="F:DNA binding"/>
    <property type="evidence" value="ECO:0007669"/>
    <property type="project" value="UniProtKB-UniRule"/>
</dbReference>
<dbReference type="Proteomes" id="UP001155587">
    <property type="component" value="Unassembled WGS sequence"/>
</dbReference>
<evidence type="ECO:0000256" key="4">
    <source>
        <dbReference type="PROSITE-ProRule" id="PRU00335"/>
    </source>
</evidence>
<protein>
    <submittedName>
        <fullName evidence="7">TetR/AcrR family transcriptional regulator</fullName>
    </submittedName>
</protein>
<proteinExistence type="predicted"/>
<feature type="coiled-coil region" evidence="5">
    <location>
        <begin position="110"/>
        <end position="141"/>
    </location>
</feature>
<dbReference type="SUPFAM" id="SSF48498">
    <property type="entry name" value="Tetracyclin repressor-like, C-terminal domain"/>
    <property type="match status" value="1"/>
</dbReference>
<keyword evidence="3" id="KW-0804">Transcription</keyword>
<keyword evidence="2 4" id="KW-0238">DNA-binding</keyword>
<comment type="caution">
    <text evidence="7">The sequence shown here is derived from an EMBL/GenBank/DDBJ whole genome shotgun (WGS) entry which is preliminary data.</text>
</comment>
<dbReference type="Gene3D" id="1.10.357.10">
    <property type="entry name" value="Tetracycline Repressor, domain 2"/>
    <property type="match status" value="1"/>
</dbReference>
<dbReference type="EMBL" id="JAKRRY010000022">
    <property type="protein sequence ID" value="MCW8347435.1"/>
    <property type="molecule type" value="Genomic_DNA"/>
</dbReference>
<dbReference type="SUPFAM" id="SSF46689">
    <property type="entry name" value="Homeodomain-like"/>
    <property type="match status" value="1"/>
</dbReference>
<dbReference type="InterPro" id="IPR001647">
    <property type="entry name" value="HTH_TetR"/>
</dbReference>
<evidence type="ECO:0000256" key="2">
    <source>
        <dbReference type="ARBA" id="ARBA00023125"/>
    </source>
</evidence>
<dbReference type="Pfam" id="PF16925">
    <property type="entry name" value="TetR_C_13"/>
    <property type="match status" value="1"/>
</dbReference>
<keyword evidence="8" id="KW-1185">Reference proteome</keyword>
<evidence type="ECO:0000256" key="3">
    <source>
        <dbReference type="ARBA" id="ARBA00023163"/>
    </source>
</evidence>
<name>A0A9X3HX75_9VIBR</name>
<evidence type="ECO:0000313" key="8">
    <source>
        <dbReference type="Proteomes" id="UP001155587"/>
    </source>
</evidence>
<feature type="DNA-binding region" description="H-T-H motif" evidence="4">
    <location>
        <begin position="29"/>
        <end position="48"/>
    </location>
</feature>
<evidence type="ECO:0000313" key="7">
    <source>
        <dbReference type="EMBL" id="MCW8347435.1"/>
    </source>
</evidence>